<keyword evidence="3" id="KW-1185">Reference proteome</keyword>
<feature type="compositionally biased region" description="Basic residues" evidence="1">
    <location>
        <begin position="89"/>
        <end position="98"/>
    </location>
</feature>
<name>A0ABQ7TUC3_SOLTU</name>
<dbReference type="Proteomes" id="UP000826656">
    <property type="component" value="Unassembled WGS sequence"/>
</dbReference>
<gene>
    <name evidence="2" type="ORF">KY290_037027</name>
</gene>
<evidence type="ECO:0000256" key="1">
    <source>
        <dbReference type="SAM" id="MobiDB-lite"/>
    </source>
</evidence>
<sequence length="235" mass="26002">MLLDSSPLAGVSDVAAASDFLPPISSNPYPTNVTTFLGISNTPNNSFIPSSQVSGVHHNRTTTSNTQYPLFPYKNDQDSTILHSEKTKTKNTKQPRKHTAFDNEPKQPHTIVPSDQLTGTTPVYASLPPLLTPLSSWLEMGLQGQTMTFSVLLDNQEIIMLIQNPTILAQVVSDGMRIAMETYNNHLWMTSMFHAPMNFQNPIMPFFHIPTWQTPYSTPHATPLTLGNPDSQPSP</sequence>
<accession>A0ABQ7TUC3</accession>
<comment type="caution">
    <text evidence="2">The sequence shown here is derived from an EMBL/GenBank/DDBJ whole genome shotgun (WGS) entry which is preliminary data.</text>
</comment>
<organism evidence="2 3">
    <name type="scientific">Solanum tuberosum</name>
    <name type="common">Potato</name>
    <dbReference type="NCBI Taxonomy" id="4113"/>
    <lineage>
        <taxon>Eukaryota</taxon>
        <taxon>Viridiplantae</taxon>
        <taxon>Streptophyta</taxon>
        <taxon>Embryophyta</taxon>
        <taxon>Tracheophyta</taxon>
        <taxon>Spermatophyta</taxon>
        <taxon>Magnoliopsida</taxon>
        <taxon>eudicotyledons</taxon>
        <taxon>Gunneridae</taxon>
        <taxon>Pentapetalae</taxon>
        <taxon>asterids</taxon>
        <taxon>lamiids</taxon>
        <taxon>Solanales</taxon>
        <taxon>Solanaceae</taxon>
        <taxon>Solanoideae</taxon>
        <taxon>Solaneae</taxon>
        <taxon>Solanum</taxon>
    </lineage>
</organism>
<protein>
    <submittedName>
        <fullName evidence="2">Uncharacterized protein</fullName>
    </submittedName>
</protein>
<feature type="region of interest" description="Disordered" evidence="1">
    <location>
        <begin position="50"/>
        <end position="117"/>
    </location>
</feature>
<dbReference type="EMBL" id="JAIVGD010000028">
    <property type="protein sequence ID" value="KAH0738322.1"/>
    <property type="molecule type" value="Genomic_DNA"/>
</dbReference>
<proteinExistence type="predicted"/>
<evidence type="ECO:0000313" key="2">
    <source>
        <dbReference type="EMBL" id="KAH0738322.1"/>
    </source>
</evidence>
<evidence type="ECO:0000313" key="3">
    <source>
        <dbReference type="Proteomes" id="UP000826656"/>
    </source>
</evidence>
<reference evidence="2 3" key="1">
    <citation type="journal article" date="2021" name="bioRxiv">
        <title>Chromosome-scale and haplotype-resolved genome assembly of a tetraploid potato cultivar.</title>
        <authorList>
            <person name="Sun H."/>
            <person name="Jiao W.-B."/>
            <person name="Krause K."/>
            <person name="Campoy J.A."/>
            <person name="Goel M."/>
            <person name="Folz-Donahue K."/>
            <person name="Kukat C."/>
            <person name="Huettel B."/>
            <person name="Schneeberger K."/>
        </authorList>
    </citation>
    <scope>NUCLEOTIDE SEQUENCE [LARGE SCALE GENOMIC DNA]</scope>
    <source>
        <strain evidence="2">SolTubOtavaFocal</strain>
        <tissue evidence="2">Leaves</tissue>
    </source>
</reference>